<reference evidence="12 13" key="3">
    <citation type="journal article" date="2019" name="Int. J. Syst. Evol. Microbiol.">
        <title>Anaerobacillus isosaccharinicus sp. nov., an alkaliphilic bacterium which degrades isosaccharinic acid.</title>
        <authorList>
            <person name="Bassil N.M."/>
            <person name="Lloyd J.R."/>
        </authorList>
    </citation>
    <scope>NUCLEOTIDE SEQUENCE [LARGE SCALE GENOMIC DNA]</scope>
    <source>
        <strain evidence="12 13">NB2006</strain>
    </source>
</reference>
<dbReference type="PANTHER" id="PTHR21152:SF40">
    <property type="entry name" value="ALANINE--GLYOXYLATE AMINOTRANSFERASE"/>
    <property type="match status" value="1"/>
</dbReference>
<comment type="cofactor">
    <cofactor evidence="1 7 9">
        <name>pyridoxal 5'-phosphate</name>
        <dbReference type="ChEBI" id="CHEBI:597326"/>
    </cofactor>
</comment>
<evidence type="ECO:0000259" key="10">
    <source>
        <dbReference type="Pfam" id="PF00266"/>
    </source>
</evidence>
<dbReference type="GO" id="GO:0004760">
    <property type="term" value="F:L-serine-pyruvate transaminase activity"/>
    <property type="evidence" value="ECO:0007669"/>
    <property type="project" value="TreeGrafter"/>
</dbReference>
<dbReference type="Gene3D" id="3.40.640.10">
    <property type="entry name" value="Type I PLP-dependent aspartate aminotransferase-like (Major domain)"/>
    <property type="match status" value="1"/>
</dbReference>
<keyword evidence="5 7" id="KW-0663">Pyridoxal phosphate</keyword>
<keyword evidence="13" id="KW-1185">Reference proteome</keyword>
<dbReference type="InterPro" id="IPR015422">
    <property type="entry name" value="PyrdxlP-dep_Trfase_small"/>
</dbReference>
<evidence type="ECO:0000256" key="2">
    <source>
        <dbReference type="ARBA" id="ARBA00009236"/>
    </source>
</evidence>
<dbReference type="InterPro" id="IPR015421">
    <property type="entry name" value="PyrdxlP-dep_Trfase_major"/>
</dbReference>
<reference evidence="11 13" key="1">
    <citation type="submission" date="2016-10" db="EMBL/GenBank/DDBJ databases">
        <title>Draft genome sequences of four alkaliphilic bacteria belonging to the Anaerobacillus genus.</title>
        <authorList>
            <person name="Bassil N.M."/>
            <person name="Lloyd J.R."/>
        </authorList>
    </citation>
    <scope>NUCLEOTIDE SEQUENCE [LARGE SCALE GENOMIC DNA]</scope>
    <source>
        <strain evidence="11 13">NB2006</strain>
    </source>
</reference>
<reference evidence="12 13" key="2">
    <citation type="journal article" date="2017" name="Genome Announc.">
        <title>Draft Genome Sequences of Four Alkaliphilic Bacteria Belonging to the Anaerobacillus Genus.</title>
        <authorList>
            <person name="Bassil N.M."/>
            <person name="Lloyd J.R."/>
        </authorList>
    </citation>
    <scope>NUCLEOTIDE SEQUENCE [LARGE SCALE GENOMIC DNA]</scope>
    <source>
        <strain evidence="12 13">NB2006</strain>
    </source>
</reference>
<dbReference type="PROSITE" id="PS00595">
    <property type="entry name" value="AA_TRANSFER_CLASS_5"/>
    <property type="match status" value="1"/>
</dbReference>
<evidence type="ECO:0000256" key="5">
    <source>
        <dbReference type="ARBA" id="ARBA00022898"/>
    </source>
</evidence>
<comment type="similarity">
    <text evidence="2 8">Belongs to the class-V pyridoxal-phosphate-dependent aminotransferase family.</text>
</comment>
<dbReference type="InterPro" id="IPR015424">
    <property type="entry name" value="PyrdxlP-dep_Trfase"/>
</dbReference>
<dbReference type="SUPFAM" id="SSF53383">
    <property type="entry name" value="PLP-dependent transferases"/>
    <property type="match status" value="1"/>
</dbReference>
<dbReference type="PIRSF" id="PIRSF000524">
    <property type="entry name" value="SPT"/>
    <property type="match status" value="1"/>
</dbReference>
<dbReference type="Proteomes" id="UP000180175">
    <property type="component" value="Chromosome"/>
</dbReference>
<dbReference type="RefSeq" id="WP_071319342.1">
    <property type="nucleotide sequence ID" value="NZ_CP063356.2"/>
</dbReference>
<keyword evidence="4 11" id="KW-0808">Transferase</keyword>
<feature type="binding site" evidence="6">
    <location>
        <position position="344"/>
    </location>
    <ligand>
        <name>substrate</name>
    </ligand>
</feature>
<evidence type="ECO:0000313" key="11">
    <source>
        <dbReference type="EMBL" id="OIJ04207.1"/>
    </source>
</evidence>
<evidence type="ECO:0000313" key="12">
    <source>
        <dbReference type="EMBL" id="QOY35799.1"/>
    </source>
</evidence>
<evidence type="ECO:0000256" key="4">
    <source>
        <dbReference type="ARBA" id="ARBA00022679"/>
    </source>
</evidence>
<dbReference type="EMBL" id="CP063356">
    <property type="protein sequence ID" value="QOY35799.1"/>
    <property type="molecule type" value="Genomic_DNA"/>
</dbReference>
<proteinExistence type="inferred from homology"/>
<accession>A0A1S2KX96</accession>
<dbReference type="Pfam" id="PF00266">
    <property type="entry name" value="Aminotran_5"/>
    <property type="match status" value="1"/>
</dbReference>
<dbReference type="Gene3D" id="3.90.1150.10">
    <property type="entry name" value="Aspartate Aminotransferase, domain 1"/>
    <property type="match status" value="1"/>
</dbReference>
<dbReference type="EMBL" id="LQXD01000202">
    <property type="protein sequence ID" value="OIJ04207.1"/>
    <property type="molecule type" value="Genomic_DNA"/>
</dbReference>
<dbReference type="GO" id="GO:0008453">
    <property type="term" value="F:alanine-glyoxylate transaminase activity"/>
    <property type="evidence" value="ECO:0007669"/>
    <property type="project" value="TreeGrafter"/>
</dbReference>
<keyword evidence="3 11" id="KW-0032">Aminotransferase</keyword>
<dbReference type="InterPro" id="IPR020578">
    <property type="entry name" value="Aminotrans_V_PyrdxlP_BS"/>
</dbReference>
<evidence type="ECO:0000256" key="7">
    <source>
        <dbReference type="PIRSR" id="PIRSR000524-50"/>
    </source>
</evidence>
<evidence type="ECO:0000256" key="9">
    <source>
        <dbReference type="RuleBase" id="RU004504"/>
    </source>
</evidence>
<dbReference type="AlphaFoldDB" id="A0A1S2KX96"/>
<dbReference type="InterPro" id="IPR024169">
    <property type="entry name" value="SP_NH2Trfase/AEP_transaminase"/>
</dbReference>
<dbReference type="FunFam" id="3.40.640.10:FF:000027">
    <property type="entry name" value="Serine--pyruvate aminotransferase, mitochondrial"/>
    <property type="match status" value="1"/>
</dbReference>
<dbReference type="GO" id="GO:0019265">
    <property type="term" value="P:glycine biosynthetic process, by transamination of glyoxylate"/>
    <property type="evidence" value="ECO:0007669"/>
    <property type="project" value="TreeGrafter"/>
</dbReference>
<gene>
    <name evidence="12" type="ORF">AWH56_024605</name>
    <name evidence="11" type="ORF">AWH56_23445</name>
</gene>
<organism evidence="11 13">
    <name type="scientific">Anaerobacillus isosaccharinicus</name>
    <dbReference type="NCBI Taxonomy" id="1532552"/>
    <lineage>
        <taxon>Bacteria</taxon>
        <taxon>Bacillati</taxon>
        <taxon>Bacillota</taxon>
        <taxon>Bacilli</taxon>
        <taxon>Bacillales</taxon>
        <taxon>Bacillaceae</taxon>
        <taxon>Anaerobacillus</taxon>
    </lineage>
</organism>
<dbReference type="PANTHER" id="PTHR21152">
    <property type="entry name" value="AMINOTRANSFERASE CLASS V"/>
    <property type="match status" value="1"/>
</dbReference>
<reference evidence="12" key="4">
    <citation type="submission" date="2020-10" db="EMBL/GenBank/DDBJ databases">
        <authorList>
            <person name="Bassil N.M."/>
            <person name="Lloyd J.R."/>
        </authorList>
    </citation>
    <scope>NUCLEOTIDE SEQUENCE</scope>
    <source>
        <strain evidence="12">NB2006</strain>
    </source>
</reference>
<evidence type="ECO:0000256" key="3">
    <source>
        <dbReference type="ARBA" id="ARBA00022576"/>
    </source>
</evidence>
<evidence type="ECO:0000256" key="6">
    <source>
        <dbReference type="PIRSR" id="PIRSR000524-1"/>
    </source>
</evidence>
<name>A0A1S2KX96_9BACI</name>
<dbReference type="OrthoDB" id="389074at2"/>
<sequence>MTNELNPSKRLLMGPGPSDVHPRVLRAMTTPLLGHLDPEFLKLMNETKDLLKVVFQTENKLTIPMSGTGSAGMETVFVNLVEPGDTVIVGVNGLFGQRMVDVAERCGATVIEVTAPWGEIIEPTAIEKALKQNPSTKLVAVVHAETSTGVMQPLKELSKIVHVHNALFVCDMVTSIGGIPTEIDDNDVDAAYSGTQKCLSAPPGLAPVTFNHRALEAMANRKTKVQSWYLDLSMIQNYWNDERFYHHTAPITMVYSLREALRIILEEGLENVYARHKRFGTALHSGLEAMGLELLVKKEHRLYQLTSVLIPNGVNDLEVRKQLLAKYGLEIGGGLGELKGKVWRIGLMGYNATQTNVTQFLAALEDVLREQGFECKPGAGLLAANESIKEQVTV</sequence>
<evidence type="ECO:0000256" key="8">
    <source>
        <dbReference type="RuleBase" id="RU004075"/>
    </source>
</evidence>
<feature type="modified residue" description="N6-(pyridoxal phosphate)lysine" evidence="7">
    <location>
        <position position="197"/>
    </location>
</feature>
<dbReference type="KEGG" id="aia:AWH56_024605"/>
<evidence type="ECO:0000256" key="1">
    <source>
        <dbReference type="ARBA" id="ARBA00001933"/>
    </source>
</evidence>
<protein>
    <submittedName>
        <fullName evidence="11 12">Alanine--glyoxylate aminotransferase</fullName>
    </submittedName>
</protein>
<feature type="domain" description="Aminotransferase class V" evidence="10">
    <location>
        <begin position="34"/>
        <end position="335"/>
    </location>
</feature>
<evidence type="ECO:0000313" key="13">
    <source>
        <dbReference type="Proteomes" id="UP000180175"/>
    </source>
</evidence>
<dbReference type="InterPro" id="IPR000192">
    <property type="entry name" value="Aminotrans_V_dom"/>
</dbReference>